<name>A0ABR1QNG4_9PEZI</name>
<accession>A0ABR1QNG4</accession>
<feature type="region of interest" description="Disordered" evidence="1">
    <location>
        <begin position="106"/>
        <end position="176"/>
    </location>
</feature>
<reference evidence="2 3" key="1">
    <citation type="submission" date="2023-01" db="EMBL/GenBank/DDBJ databases">
        <title>Analysis of 21 Apiospora genomes using comparative genomics revels a genus with tremendous synthesis potential of carbohydrate active enzymes and secondary metabolites.</title>
        <authorList>
            <person name="Sorensen T."/>
        </authorList>
    </citation>
    <scope>NUCLEOTIDE SEQUENCE [LARGE SCALE GENOMIC DNA]</scope>
    <source>
        <strain evidence="2 3">CBS 24483</strain>
    </source>
</reference>
<proteinExistence type="predicted"/>
<evidence type="ECO:0000313" key="2">
    <source>
        <dbReference type="EMBL" id="KAK7959896.1"/>
    </source>
</evidence>
<evidence type="ECO:0000313" key="3">
    <source>
        <dbReference type="Proteomes" id="UP001391051"/>
    </source>
</evidence>
<comment type="caution">
    <text evidence="2">The sequence shown here is derived from an EMBL/GenBank/DDBJ whole genome shotgun (WGS) entry which is preliminary data.</text>
</comment>
<keyword evidence="3" id="KW-1185">Reference proteome</keyword>
<dbReference type="EMBL" id="JAQQWE010000003">
    <property type="protein sequence ID" value="KAK7959896.1"/>
    <property type="molecule type" value="Genomic_DNA"/>
</dbReference>
<gene>
    <name evidence="2" type="ORF">PG986_004750</name>
</gene>
<sequence length="212" mass="23706">MITLQQALDGLESPYEKVAQLLDKAVELKTSGEAGDQFWCAVAREVPWASELSPGDVSLLVADCVRHHRRRGDNAAAEPDPRVDNIHKAIEKWCDLLALEDELEPFDEGSETEHDDSDESFVSEEEANRLRQISQRRRNPLYSLSGETLVEEEDQPGVANGAKNANNDGADDLNSPWNAVNDLEVVAFYQANARELGSTPQPRRSRFQENFD</sequence>
<dbReference type="GeneID" id="92074034"/>
<protein>
    <submittedName>
        <fullName evidence="2">Uncharacterized protein</fullName>
    </submittedName>
</protein>
<feature type="compositionally biased region" description="Acidic residues" evidence="1">
    <location>
        <begin position="106"/>
        <end position="125"/>
    </location>
</feature>
<dbReference type="RefSeq" id="XP_066703599.1">
    <property type="nucleotide sequence ID" value="XM_066840972.1"/>
</dbReference>
<feature type="compositionally biased region" description="Low complexity" evidence="1">
    <location>
        <begin position="157"/>
        <end position="168"/>
    </location>
</feature>
<dbReference type="Proteomes" id="UP001391051">
    <property type="component" value="Unassembled WGS sequence"/>
</dbReference>
<organism evidence="2 3">
    <name type="scientific">Apiospora aurea</name>
    <dbReference type="NCBI Taxonomy" id="335848"/>
    <lineage>
        <taxon>Eukaryota</taxon>
        <taxon>Fungi</taxon>
        <taxon>Dikarya</taxon>
        <taxon>Ascomycota</taxon>
        <taxon>Pezizomycotina</taxon>
        <taxon>Sordariomycetes</taxon>
        <taxon>Xylariomycetidae</taxon>
        <taxon>Amphisphaeriales</taxon>
        <taxon>Apiosporaceae</taxon>
        <taxon>Apiospora</taxon>
    </lineage>
</organism>
<evidence type="ECO:0000256" key="1">
    <source>
        <dbReference type="SAM" id="MobiDB-lite"/>
    </source>
</evidence>